<dbReference type="Gene3D" id="3.40.630.30">
    <property type="match status" value="1"/>
</dbReference>
<accession>A0A0K6I9D0</accession>
<proteinExistence type="predicted"/>
<evidence type="ECO:0000256" key="2">
    <source>
        <dbReference type="ARBA" id="ARBA00023315"/>
    </source>
</evidence>
<dbReference type="InterPro" id="IPR050832">
    <property type="entry name" value="Bact_Acetyltransf"/>
</dbReference>
<evidence type="ECO:0000256" key="1">
    <source>
        <dbReference type="ARBA" id="ARBA00022679"/>
    </source>
</evidence>
<reference evidence="5" key="1">
    <citation type="submission" date="2015-08" db="EMBL/GenBank/DDBJ databases">
        <authorList>
            <person name="Varghese N."/>
        </authorList>
    </citation>
    <scope>NUCLEOTIDE SEQUENCE [LARGE SCALE GENOMIC DNA]</scope>
    <source>
        <strain evidence="5">DSM 23407</strain>
    </source>
</reference>
<dbReference type="RefSeq" id="WP_055456790.1">
    <property type="nucleotide sequence ID" value="NZ_CYHE01000014.1"/>
</dbReference>
<dbReference type="PROSITE" id="PS51186">
    <property type="entry name" value="GNAT"/>
    <property type="match status" value="1"/>
</dbReference>
<organism evidence="4 5">
    <name type="scientific">Pannonibacter indicus</name>
    <dbReference type="NCBI Taxonomy" id="466044"/>
    <lineage>
        <taxon>Bacteria</taxon>
        <taxon>Pseudomonadati</taxon>
        <taxon>Pseudomonadota</taxon>
        <taxon>Alphaproteobacteria</taxon>
        <taxon>Hyphomicrobiales</taxon>
        <taxon>Stappiaceae</taxon>
        <taxon>Pannonibacter</taxon>
    </lineage>
</organism>
<keyword evidence="2" id="KW-0012">Acyltransferase</keyword>
<protein>
    <submittedName>
        <fullName evidence="4">Acetyltransferase (GNAT) family</fullName>
    </submittedName>
</protein>
<gene>
    <name evidence="4" type="ORF">Ga0061067_11469</name>
</gene>
<dbReference type="PANTHER" id="PTHR43877">
    <property type="entry name" value="AMINOALKYLPHOSPHONATE N-ACETYLTRANSFERASE-RELATED-RELATED"/>
    <property type="match status" value="1"/>
</dbReference>
<evidence type="ECO:0000313" key="5">
    <source>
        <dbReference type="Proteomes" id="UP000183900"/>
    </source>
</evidence>
<dbReference type="AlphaFoldDB" id="A0A0K6I9D0"/>
<keyword evidence="5" id="KW-1185">Reference proteome</keyword>
<evidence type="ECO:0000313" key="4">
    <source>
        <dbReference type="EMBL" id="CUA99726.1"/>
    </source>
</evidence>
<keyword evidence="1 4" id="KW-0808">Transferase</keyword>
<sequence>MDGFRIEKARSEHLADILAIINAGAVGARENYESGDPEDYRAAFDAILAAPETDIYVVLGGTSGEEVLATYQLTFEKGLAFRGRGRASLESVHTRADMRGLGIGKAMVEHAEALARARGVALIQLTSNRIRLDAHRFYLREGYEQTHLGFKKML</sequence>
<dbReference type="Proteomes" id="UP000183900">
    <property type="component" value="Unassembled WGS sequence"/>
</dbReference>
<dbReference type="OrthoDB" id="9789603at2"/>
<feature type="domain" description="N-acetyltransferase" evidence="3">
    <location>
        <begin position="4"/>
        <end position="154"/>
    </location>
</feature>
<dbReference type="SUPFAM" id="SSF55729">
    <property type="entry name" value="Acyl-CoA N-acyltransferases (Nat)"/>
    <property type="match status" value="1"/>
</dbReference>
<dbReference type="PANTHER" id="PTHR43877:SF2">
    <property type="entry name" value="AMINOALKYLPHOSPHONATE N-ACETYLTRANSFERASE-RELATED"/>
    <property type="match status" value="1"/>
</dbReference>
<evidence type="ECO:0000259" key="3">
    <source>
        <dbReference type="PROSITE" id="PS51186"/>
    </source>
</evidence>
<name>A0A0K6I9D0_9HYPH</name>
<dbReference type="InterPro" id="IPR016181">
    <property type="entry name" value="Acyl_CoA_acyltransferase"/>
</dbReference>
<dbReference type="EMBL" id="CYHE01000014">
    <property type="protein sequence ID" value="CUA99726.1"/>
    <property type="molecule type" value="Genomic_DNA"/>
</dbReference>
<dbReference type="Pfam" id="PF00583">
    <property type="entry name" value="Acetyltransf_1"/>
    <property type="match status" value="1"/>
</dbReference>
<dbReference type="CDD" id="cd04301">
    <property type="entry name" value="NAT_SF"/>
    <property type="match status" value="1"/>
</dbReference>
<dbReference type="GO" id="GO:0016747">
    <property type="term" value="F:acyltransferase activity, transferring groups other than amino-acyl groups"/>
    <property type="evidence" value="ECO:0007669"/>
    <property type="project" value="InterPro"/>
</dbReference>
<dbReference type="InterPro" id="IPR000182">
    <property type="entry name" value="GNAT_dom"/>
</dbReference>